<dbReference type="PANTHER" id="PTHR32329:SF2">
    <property type="entry name" value="BIFUNCTIONAL PROTEIN [INCLUDES 2-HYDROXYACYL-COA DEHYDRATASE (N-TER) AND ITS ACTIVATOR DOMAIN (C_TERM)"/>
    <property type="match status" value="1"/>
</dbReference>
<dbReference type="RefSeq" id="WP_350344489.1">
    <property type="nucleotide sequence ID" value="NZ_CP158367.1"/>
</dbReference>
<name>A0AAU7VNX2_9FIRM</name>
<protein>
    <submittedName>
        <fullName evidence="2">Acyl-CoA dehydratase activase-related protein</fullName>
    </submittedName>
</protein>
<reference evidence="2" key="2">
    <citation type="submission" date="2024-06" db="EMBL/GenBank/DDBJ databases">
        <authorList>
            <person name="Petrova K.O."/>
            <person name="Toshchakov S.V."/>
            <person name="Boltjanskaja Y.V."/>
            <person name="Kevbrin V."/>
        </authorList>
    </citation>
    <scope>NUCLEOTIDE SEQUENCE</scope>
    <source>
        <strain evidence="2">Z-910T</strain>
    </source>
</reference>
<dbReference type="Gene3D" id="3.40.50.11900">
    <property type="match status" value="1"/>
</dbReference>
<accession>A0AAU7VNX2</accession>
<feature type="domain" description="DUF2229" evidence="1">
    <location>
        <begin position="2"/>
        <end position="222"/>
    </location>
</feature>
<dbReference type="PANTHER" id="PTHR32329">
    <property type="entry name" value="BIFUNCTIONAL PROTEIN [INCLUDES 2-HYDROXYACYL-COA DEHYDRATASE (N-TER) AND ITS ACTIVATOR DOMAIN (C_TERM)-RELATED"/>
    <property type="match status" value="1"/>
</dbReference>
<dbReference type="AlphaFoldDB" id="A0AAU7VNX2"/>
<gene>
    <name evidence="2" type="ORF">PRVXT_000905</name>
</gene>
<dbReference type="Pfam" id="PF09989">
    <property type="entry name" value="DUF2229"/>
    <property type="match status" value="1"/>
</dbReference>
<dbReference type="InterPro" id="IPR018709">
    <property type="entry name" value="CoA_activase_DUF2229"/>
</dbReference>
<evidence type="ECO:0000313" key="2">
    <source>
        <dbReference type="EMBL" id="XBX75751.1"/>
    </source>
</evidence>
<dbReference type="EMBL" id="CP158367">
    <property type="protein sequence ID" value="XBX75751.1"/>
    <property type="molecule type" value="Genomic_DNA"/>
</dbReference>
<sequence>MRVGIPQGLLHWYYYPFWKVYFEELGFETITSLPTTKEIVDQGVKHSVPELCVPIKIYMGHVINLLEQQVDYIFVPRFESIEKGKYFCPKFMGLPDLIRHYFDGVEDKLIMPTIKAKSDNIAKAKAFKDVAKQLGVSQKKNKQALKAAESSWMEFRELCQKGYLATEAMDILFNKKERVLKEQKNVTLGVIGYVYNLYDPYVSMDILTKFRDMGVNVKTFEMEDPKVLNQRISDMDKNLFWTFSNRLYSAGYKFYEYPEVDGIIHVTAFGCGPDAMLGKILEYESERYKKPFMTVRIDEHSGENHLQTRIEAFVDMIIRKKDKRGA</sequence>
<dbReference type="InterPro" id="IPR051805">
    <property type="entry name" value="Dehydratase_Activator_Redct"/>
</dbReference>
<reference evidence="2" key="1">
    <citation type="journal article" date="2013" name="Extremophiles">
        <title>Proteinivorax tanatarense gen. nov., sp. nov., an anaerobic, haloalkaliphilic, proteolytic bacterium isolated from a decaying algal bloom, and proposal of Proteinivoraceae fam. nov.</title>
        <authorList>
            <person name="Kevbrin V."/>
            <person name="Boltyanskaya Y."/>
            <person name="Zhilina T."/>
            <person name="Kolganova T."/>
            <person name="Lavrentjeva E."/>
            <person name="Kuznetsov B."/>
        </authorList>
    </citation>
    <scope>NUCLEOTIDE SEQUENCE</scope>
    <source>
        <strain evidence="2">Z-910T</strain>
    </source>
</reference>
<organism evidence="2">
    <name type="scientific">Proteinivorax tanatarense</name>
    <dbReference type="NCBI Taxonomy" id="1260629"/>
    <lineage>
        <taxon>Bacteria</taxon>
        <taxon>Bacillati</taxon>
        <taxon>Bacillota</taxon>
        <taxon>Clostridia</taxon>
        <taxon>Eubacteriales</taxon>
        <taxon>Proteinivoracaceae</taxon>
        <taxon>Proteinivorax</taxon>
    </lineage>
</organism>
<evidence type="ECO:0000259" key="1">
    <source>
        <dbReference type="Pfam" id="PF09989"/>
    </source>
</evidence>
<proteinExistence type="predicted"/>